<dbReference type="PaxDb" id="4097-A0A1S3Y6U6"/>
<dbReference type="OrthoDB" id="272370at2759"/>
<dbReference type="RefSeq" id="XP_016447953.1">
    <property type="nucleotide sequence ID" value="XM_016592467.1"/>
</dbReference>
<proteinExistence type="predicted"/>
<dbReference type="PANTHER" id="PTHR14456">
    <property type="entry name" value="INOSITOL POLYPHOSPHATE KINASE 1"/>
    <property type="match status" value="1"/>
</dbReference>
<dbReference type="Pfam" id="PF06090">
    <property type="entry name" value="Ins_P5_2-kin"/>
    <property type="match status" value="1"/>
</dbReference>
<feature type="non-terminal residue" evidence="7">
    <location>
        <position position="113"/>
    </location>
</feature>
<keyword evidence="2 6" id="KW-0808">Transferase</keyword>
<dbReference type="STRING" id="4097.A0A1S3Y6U6"/>
<comment type="catalytic activity">
    <reaction evidence="6">
        <text>1D-myo-inositol 1,3,4,5,6-pentakisphosphate + ATP = 1D-myo-inositol hexakisphosphate + ADP + H(+)</text>
        <dbReference type="Rhea" id="RHEA:20313"/>
        <dbReference type="ChEBI" id="CHEBI:15378"/>
        <dbReference type="ChEBI" id="CHEBI:30616"/>
        <dbReference type="ChEBI" id="CHEBI:57733"/>
        <dbReference type="ChEBI" id="CHEBI:58130"/>
        <dbReference type="ChEBI" id="CHEBI:456216"/>
        <dbReference type="EC" id="2.7.1.158"/>
    </reaction>
</comment>
<evidence type="ECO:0000256" key="1">
    <source>
        <dbReference type="ARBA" id="ARBA00012023"/>
    </source>
</evidence>
<dbReference type="PANTHER" id="PTHR14456:SF2">
    <property type="entry name" value="INOSITOL-PENTAKISPHOSPHATE 2-KINASE"/>
    <property type="match status" value="1"/>
</dbReference>
<evidence type="ECO:0000256" key="3">
    <source>
        <dbReference type="ARBA" id="ARBA00022741"/>
    </source>
</evidence>
<comment type="domain">
    <text evidence="6">The EXKPK motif is conserved in inositol-pentakisphosphate 2-kinases of both family 1 and 2.</text>
</comment>
<evidence type="ECO:0000256" key="6">
    <source>
        <dbReference type="RuleBase" id="RU364126"/>
    </source>
</evidence>
<evidence type="ECO:0000256" key="4">
    <source>
        <dbReference type="ARBA" id="ARBA00022777"/>
    </source>
</evidence>
<dbReference type="KEGG" id="nta:107773014"/>
<dbReference type="InterPro" id="IPR009286">
    <property type="entry name" value="Ins_P5_2-kin"/>
</dbReference>
<keyword evidence="5 6" id="KW-0067">ATP-binding</keyword>
<dbReference type="AlphaFoldDB" id="A0A1S3Y6U6"/>
<dbReference type="GO" id="GO:0005524">
    <property type="term" value="F:ATP binding"/>
    <property type="evidence" value="ECO:0007669"/>
    <property type="project" value="UniProtKB-KW"/>
</dbReference>
<protein>
    <recommendedName>
        <fullName evidence="1 6">Inositol-pentakisphosphate 2-kinase</fullName>
        <ecNumber evidence="1 6">2.7.1.158</ecNumber>
    </recommendedName>
</protein>
<comment type="function">
    <text evidence="6">Phosphorylates Ins(1,3,4,5,6)P5 at position 2 to form Ins(1,2,3,4,5,6)P6 (InsP6 or phytate).</text>
</comment>
<dbReference type="InterPro" id="IPR043001">
    <property type="entry name" value="IP5_2-K_N_lobe"/>
</dbReference>
<sequence length="113" mass="12432">MCPLLGSGHVDAGISIQVTQEFLETVESNVLSQRPAWRVDAAKVNPLCVSVMLMSDHSMFPLGMCKEACSISVEIKPKCGFLPHSEFIAEDNAIKKSVTRFQMHQALKLNQGK</sequence>
<evidence type="ECO:0000256" key="2">
    <source>
        <dbReference type="ARBA" id="ARBA00022679"/>
    </source>
</evidence>
<gene>
    <name evidence="7" type="primary">LOC107773014</name>
</gene>
<evidence type="ECO:0000313" key="7">
    <source>
        <dbReference type="RefSeq" id="XP_016447953.1"/>
    </source>
</evidence>
<organism evidence="7">
    <name type="scientific">Nicotiana tabacum</name>
    <name type="common">Common tobacco</name>
    <dbReference type="NCBI Taxonomy" id="4097"/>
    <lineage>
        <taxon>Eukaryota</taxon>
        <taxon>Viridiplantae</taxon>
        <taxon>Streptophyta</taxon>
        <taxon>Embryophyta</taxon>
        <taxon>Tracheophyta</taxon>
        <taxon>Spermatophyta</taxon>
        <taxon>Magnoliopsida</taxon>
        <taxon>eudicotyledons</taxon>
        <taxon>Gunneridae</taxon>
        <taxon>Pentapetalae</taxon>
        <taxon>asterids</taxon>
        <taxon>lamiids</taxon>
        <taxon>Solanales</taxon>
        <taxon>Solanaceae</taxon>
        <taxon>Nicotianoideae</taxon>
        <taxon>Nicotianeae</taxon>
        <taxon>Nicotiana</taxon>
    </lineage>
</organism>
<dbReference type="SMR" id="A0A1S3Y6U6"/>
<name>A0A1S3Y6U6_TOBAC</name>
<accession>A0A1S3Y6U6</accession>
<evidence type="ECO:0000256" key="5">
    <source>
        <dbReference type="ARBA" id="ARBA00022840"/>
    </source>
</evidence>
<dbReference type="Gene3D" id="3.30.200.110">
    <property type="entry name" value="Inositol-pentakisphosphate 2-kinase, N-lobe"/>
    <property type="match status" value="1"/>
</dbReference>
<dbReference type="GO" id="GO:0035299">
    <property type="term" value="F:inositol-1,3,4,5,6-pentakisphosphate 2-kinase activity"/>
    <property type="evidence" value="ECO:0007669"/>
    <property type="project" value="UniProtKB-EC"/>
</dbReference>
<keyword evidence="4 6" id="KW-0418">Kinase</keyword>
<dbReference type="EC" id="2.7.1.158" evidence="1 6"/>
<reference evidence="7" key="1">
    <citation type="submission" date="2025-08" db="UniProtKB">
        <authorList>
            <consortium name="RefSeq"/>
        </authorList>
    </citation>
    <scope>IDENTIFICATION</scope>
</reference>
<keyword evidence="3 6" id="KW-0547">Nucleotide-binding</keyword>